<evidence type="ECO:0000313" key="3">
    <source>
        <dbReference type="EMBL" id="CAF9935621.1"/>
    </source>
</evidence>
<feature type="compositionally biased region" description="Polar residues" evidence="2">
    <location>
        <begin position="411"/>
        <end position="420"/>
    </location>
</feature>
<feature type="compositionally biased region" description="Low complexity" evidence="2">
    <location>
        <begin position="380"/>
        <end position="397"/>
    </location>
</feature>
<evidence type="ECO:0000313" key="4">
    <source>
        <dbReference type="Proteomes" id="UP000664203"/>
    </source>
</evidence>
<proteinExistence type="predicted"/>
<name>A0A8H3G0C4_9LECA</name>
<protein>
    <submittedName>
        <fullName evidence="3">Uncharacterized protein</fullName>
    </submittedName>
</protein>
<dbReference type="Proteomes" id="UP000664203">
    <property type="component" value="Unassembled WGS sequence"/>
</dbReference>
<organism evidence="3 4">
    <name type="scientific">Alectoria fallacina</name>
    <dbReference type="NCBI Taxonomy" id="1903189"/>
    <lineage>
        <taxon>Eukaryota</taxon>
        <taxon>Fungi</taxon>
        <taxon>Dikarya</taxon>
        <taxon>Ascomycota</taxon>
        <taxon>Pezizomycotina</taxon>
        <taxon>Lecanoromycetes</taxon>
        <taxon>OSLEUM clade</taxon>
        <taxon>Lecanoromycetidae</taxon>
        <taxon>Lecanorales</taxon>
        <taxon>Lecanorineae</taxon>
        <taxon>Parmeliaceae</taxon>
        <taxon>Alectoria</taxon>
    </lineage>
</organism>
<evidence type="ECO:0000256" key="2">
    <source>
        <dbReference type="SAM" id="MobiDB-lite"/>
    </source>
</evidence>
<gene>
    <name evidence="3" type="ORF">ALECFALPRED_006499</name>
</gene>
<sequence>MLALSKEQVASKLVGSMSLTFALQALLARHEAYIAEAAEERRKMVGSIEKLETDKKKSETSNVRTIEENRYLLDQLEEMNNTVSNSDAQILSLNATLQSTRKELERLTILAAQTSNLEAQLSCLESEAADLHHQLASREEEEQTVVQRWKGAERTISTLQEQLDQIDKEAREERLRHAEVVKRFERQRAVERELENAAGRLKGAAAATTLGKDGGNSVVSHFVKDILQDNTNLQLGIVELREMLMGSNEEVENLREQMVLHQPVQPYPKRAGSREDLNSELARTPANEGVLSPDFHVHHHYHAAPKVKTARERPVGLARTKKRRNINSPGLRTPSSGTQTPRIRQTPSSPSRQIRTGSSAAAIMSHTTVTIPPVQPHRWSSQSSQAPSSLPSSPQSAFRNPSVFDTIEDNVYSSRPTTPGSIALGSPSIYARHSKRNSDVSARSLSAQTSSSVPQSISEVLQAVDRHGMDDSTETIKFPILDHSIILEEPEDDSTISFLDNHFDPYRNAQQTYSPMEQMRSRLHRASSHESILSSRGMDIPKLRGKHSQGFNPRSSFGPSIASIGPVTSSTGAVAHASKRDRGYDSSNYNRLLLSHASRSPAAPVPTTTAEKSTLGKRVGGWVFGKWGVAPTKSAGNLRAIDALSAAVDERSIDKRKGGSDRGRKTENRLSTHVEAVTIDSLLLKESLEG</sequence>
<keyword evidence="1" id="KW-0175">Coiled coil</keyword>
<dbReference type="AlphaFoldDB" id="A0A8H3G0C4"/>
<dbReference type="EMBL" id="CAJPDR010000413">
    <property type="protein sequence ID" value="CAF9935621.1"/>
    <property type="molecule type" value="Genomic_DNA"/>
</dbReference>
<feature type="coiled-coil region" evidence="1">
    <location>
        <begin position="23"/>
        <end position="54"/>
    </location>
</feature>
<keyword evidence="4" id="KW-1185">Reference proteome</keyword>
<dbReference type="OrthoDB" id="4088568at2759"/>
<evidence type="ECO:0000256" key="1">
    <source>
        <dbReference type="SAM" id="Coils"/>
    </source>
</evidence>
<feature type="region of interest" description="Disordered" evidence="2">
    <location>
        <begin position="302"/>
        <end position="358"/>
    </location>
</feature>
<feature type="region of interest" description="Disordered" evidence="2">
    <location>
        <begin position="372"/>
        <end position="430"/>
    </location>
</feature>
<accession>A0A8H3G0C4</accession>
<feature type="coiled-coil region" evidence="1">
    <location>
        <begin position="90"/>
        <end position="176"/>
    </location>
</feature>
<feature type="compositionally biased region" description="Polar residues" evidence="2">
    <location>
        <begin position="326"/>
        <end position="358"/>
    </location>
</feature>
<comment type="caution">
    <text evidence="3">The sequence shown here is derived from an EMBL/GenBank/DDBJ whole genome shotgun (WGS) entry which is preliminary data.</text>
</comment>
<reference evidence="3" key="1">
    <citation type="submission" date="2021-03" db="EMBL/GenBank/DDBJ databases">
        <authorList>
            <person name="Tagirdzhanova G."/>
        </authorList>
    </citation>
    <scope>NUCLEOTIDE SEQUENCE</scope>
</reference>